<gene>
    <name evidence="2" type="ORF">P5G59_19820</name>
</gene>
<proteinExistence type="predicted"/>
<keyword evidence="1" id="KW-1133">Transmembrane helix</keyword>
<dbReference type="RefSeq" id="WP_301220751.1">
    <property type="nucleotide sequence ID" value="NZ_JAROCB010000006.1"/>
</dbReference>
<evidence type="ECO:0000313" key="3">
    <source>
        <dbReference type="Proteomes" id="UP001174210"/>
    </source>
</evidence>
<keyword evidence="1" id="KW-0812">Transmembrane</keyword>
<dbReference type="EMBL" id="JAROCB010000006">
    <property type="protein sequence ID" value="MDN4599407.1"/>
    <property type="molecule type" value="Genomic_DNA"/>
</dbReference>
<comment type="caution">
    <text evidence="2">The sequence shown here is derived from an EMBL/GenBank/DDBJ whole genome shotgun (WGS) entry which is preliminary data.</text>
</comment>
<evidence type="ECO:0008006" key="4">
    <source>
        <dbReference type="Google" id="ProtNLM"/>
    </source>
</evidence>
<sequence length="126" mass="13406">MVATTKRIVLVGGSLWLASVAIVLLNPLTPQAIATPVATWPLWLSVPVAVVVVAVQFGSWAAAVIIPIVAYALIVHGRPWRDTTSVRGGKEPLRAISRPAATDTALDDTILDHTRITARSRRIIGA</sequence>
<evidence type="ECO:0000256" key="1">
    <source>
        <dbReference type="SAM" id="Phobius"/>
    </source>
</evidence>
<organism evidence="2 3">
    <name type="scientific">Leifsonia virtsii</name>
    <dbReference type="NCBI Taxonomy" id="3035915"/>
    <lineage>
        <taxon>Bacteria</taxon>
        <taxon>Bacillati</taxon>
        <taxon>Actinomycetota</taxon>
        <taxon>Actinomycetes</taxon>
        <taxon>Micrococcales</taxon>
        <taxon>Microbacteriaceae</taxon>
        <taxon>Leifsonia</taxon>
    </lineage>
</organism>
<keyword evidence="1" id="KW-0472">Membrane</keyword>
<accession>A0ABT8J336</accession>
<protein>
    <recommendedName>
        <fullName evidence="4">Integral membrane protein</fullName>
    </recommendedName>
</protein>
<keyword evidence="3" id="KW-1185">Reference proteome</keyword>
<evidence type="ECO:0000313" key="2">
    <source>
        <dbReference type="EMBL" id="MDN4599407.1"/>
    </source>
</evidence>
<dbReference type="Proteomes" id="UP001174210">
    <property type="component" value="Unassembled WGS sequence"/>
</dbReference>
<name>A0ABT8J336_9MICO</name>
<feature type="transmembrane region" description="Helical" evidence="1">
    <location>
        <begin position="44"/>
        <end position="74"/>
    </location>
</feature>
<reference evidence="2" key="1">
    <citation type="submission" date="2023-03" db="EMBL/GenBank/DDBJ databases">
        <title>MT1 and MT2 Draft Genomes of Novel Species.</title>
        <authorList>
            <person name="Venkateswaran K."/>
        </authorList>
    </citation>
    <scope>NUCLEOTIDE SEQUENCE</scope>
    <source>
        <strain evidence="2">F6_8S_P_1A</strain>
    </source>
</reference>